<evidence type="ECO:0008006" key="4">
    <source>
        <dbReference type="Google" id="ProtNLM"/>
    </source>
</evidence>
<dbReference type="AlphaFoldDB" id="A0A1F7U4H6"/>
<proteinExistence type="predicted"/>
<keyword evidence="1" id="KW-1133">Transmembrane helix</keyword>
<dbReference type="Proteomes" id="UP000177088">
    <property type="component" value="Unassembled WGS sequence"/>
</dbReference>
<name>A0A1F7U4H6_9BACT</name>
<dbReference type="Pfam" id="PF07963">
    <property type="entry name" value="N_methyl"/>
    <property type="match status" value="1"/>
</dbReference>
<organism evidence="2 3">
    <name type="scientific">Candidatus Uhrbacteria bacterium RIFCSPHIGHO2_02_FULL_60_10</name>
    <dbReference type="NCBI Taxonomy" id="1802392"/>
    <lineage>
        <taxon>Bacteria</taxon>
        <taxon>Candidatus Uhriibacteriota</taxon>
    </lineage>
</organism>
<comment type="caution">
    <text evidence="2">The sequence shown here is derived from an EMBL/GenBank/DDBJ whole genome shotgun (WGS) entry which is preliminary data.</text>
</comment>
<evidence type="ECO:0000256" key="1">
    <source>
        <dbReference type="SAM" id="Phobius"/>
    </source>
</evidence>
<protein>
    <recommendedName>
        <fullName evidence="4">Type II secretion system protein GspG C-terminal domain-containing protein</fullName>
    </recommendedName>
</protein>
<dbReference type="SUPFAM" id="SSF54523">
    <property type="entry name" value="Pili subunits"/>
    <property type="match status" value="1"/>
</dbReference>
<reference evidence="2 3" key="1">
    <citation type="journal article" date="2016" name="Nat. Commun.">
        <title>Thousands of microbial genomes shed light on interconnected biogeochemical processes in an aquifer system.</title>
        <authorList>
            <person name="Anantharaman K."/>
            <person name="Brown C.T."/>
            <person name="Hug L.A."/>
            <person name="Sharon I."/>
            <person name="Castelle C.J."/>
            <person name="Probst A.J."/>
            <person name="Thomas B.C."/>
            <person name="Singh A."/>
            <person name="Wilkins M.J."/>
            <person name="Karaoz U."/>
            <person name="Brodie E.L."/>
            <person name="Williams K.H."/>
            <person name="Hubbard S.S."/>
            <person name="Banfield J.F."/>
        </authorList>
    </citation>
    <scope>NUCLEOTIDE SEQUENCE [LARGE SCALE GENOMIC DNA]</scope>
</reference>
<dbReference type="EMBL" id="MGEA01000069">
    <property type="protein sequence ID" value="OGL73139.1"/>
    <property type="molecule type" value="Genomic_DNA"/>
</dbReference>
<dbReference type="InterPro" id="IPR012902">
    <property type="entry name" value="N_methyl_site"/>
</dbReference>
<dbReference type="Gene3D" id="3.30.700.10">
    <property type="entry name" value="Glycoprotein, Type 4 Pilin"/>
    <property type="match status" value="1"/>
</dbReference>
<sequence>MKNHRPGFTLIELLIVIAIIGFLAAAILVAVDPVKRIQDARNAKRWSEVNAILNAILNKQVDDRAIYDGETSAPIITDTSVNGDGFSQVIVRDDAGVVCTSNATAPFCFGQNVDYTGAKTCVANIKGIVPIWVSELPIDPKGVGQVPDTGYLPLGNKNTGYYLHRTNGNRIEIGACRPDQGAVIRVRR</sequence>
<accession>A0A1F7U4H6</accession>
<feature type="transmembrane region" description="Helical" evidence="1">
    <location>
        <begin position="6"/>
        <end position="31"/>
    </location>
</feature>
<evidence type="ECO:0000313" key="3">
    <source>
        <dbReference type="Proteomes" id="UP000177088"/>
    </source>
</evidence>
<dbReference type="InterPro" id="IPR045584">
    <property type="entry name" value="Pilin-like"/>
</dbReference>
<dbReference type="NCBIfam" id="TIGR02532">
    <property type="entry name" value="IV_pilin_GFxxxE"/>
    <property type="match status" value="1"/>
</dbReference>
<keyword evidence="1" id="KW-0812">Transmembrane</keyword>
<evidence type="ECO:0000313" key="2">
    <source>
        <dbReference type="EMBL" id="OGL73139.1"/>
    </source>
</evidence>
<keyword evidence="1" id="KW-0472">Membrane</keyword>
<gene>
    <name evidence="2" type="ORF">A3C96_00975</name>
</gene>